<dbReference type="InterPro" id="IPR013108">
    <property type="entry name" value="Amidohydro_3"/>
</dbReference>
<dbReference type="NCBIfam" id="NF005748">
    <property type="entry name" value="PRK07572.1"/>
    <property type="match status" value="1"/>
</dbReference>
<evidence type="ECO:0000256" key="1">
    <source>
        <dbReference type="ARBA" id="ARBA00022723"/>
    </source>
</evidence>
<dbReference type="RefSeq" id="WP_111199535.1">
    <property type="nucleotide sequence ID" value="NZ_QKVK01000008.1"/>
</dbReference>
<dbReference type="PANTHER" id="PTHR32027">
    <property type="entry name" value="CYTOSINE DEAMINASE"/>
    <property type="match status" value="1"/>
</dbReference>
<protein>
    <submittedName>
        <fullName evidence="4">Cytosine deaminase</fullName>
        <ecNumber evidence="4">3.5.4.1</ecNumber>
    </submittedName>
</protein>
<evidence type="ECO:0000259" key="3">
    <source>
        <dbReference type="Pfam" id="PF07969"/>
    </source>
</evidence>
<dbReference type="GO" id="GO:0004131">
    <property type="term" value="F:cytosine deaminase activity"/>
    <property type="evidence" value="ECO:0007669"/>
    <property type="project" value="UniProtKB-EC"/>
</dbReference>
<dbReference type="InterPro" id="IPR052349">
    <property type="entry name" value="Metallo-hydrolase_Enzymes"/>
</dbReference>
<dbReference type="FunFam" id="3.20.20.140:FF:000019">
    <property type="entry name" value="Cytosine deaminase"/>
    <property type="match status" value="1"/>
</dbReference>
<dbReference type="SUPFAM" id="SSF51556">
    <property type="entry name" value="Metallo-dependent hydrolases"/>
    <property type="match status" value="1"/>
</dbReference>
<organism evidence="4 5">
    <name type="scientific">Aestuariivirga litoralis</name>
    <dbReference type="NCBI Taxonomy" id="2650924"/>
    <lineage>
        <taxon>Bacteria</taxon>
        <taxon>Pseudomonadati</taxon>
        <taxon>Pseudomonadota</taxon>
        <taxon>Alphaproteobacteria</taxon>
        <taxon>Hyphomicrobiales</taxon>
        <taxon>Aestuariivirgaceae</taxon>
        <taxon>Aestuariivirga</taxon>
    </lineage>
</organism>
<dbReference type="Gene3D" id="2.30.40.10">
    <property type="entry name" value="Urease, subunit C, domain 1"/>
    <property type="match status" value="1"/>
</dbReference>
<evidence type="ECO:0000256" key="2">
    <source>
        <dbReference type="ARBA" id="ARBA00022801"/>
    </source>
</evidence>
<dbReference type="EMBL" id="QKVK01000008">
    <property type="protein sequence ID" value="PZF75728.1"/>
    <property type="molecule type" value="Genomic_DNA"/>
</dbReference>
<dbReference type="GO" id="GO:0046872">
    <property type="term" value="F:metal ion binding"/>
    <property type="evidence" value="ECO:0007669"/>
    <property type="project" value="UniProtKB-KW"/>
</dbReference>
<dbReference type="Proteomes" id="UP000248795">
    <property type="component" value="Unassembled WGS sequence"/>
</dbReference>
<feature type="domain" description="Amidohydrolase 3" evidence="3">
    <location>
        <begin position="39"/>
        <end position="399"/>
    </location>
</feature>
<dbReference type="CDD" id="cd01293">
    <property type="entry name" value="Bact_CD"/>
    <property type="match status" value="1"/>
</dbReference>
<keyword evidence="1" id="KW-0479">Metal-binding</keyword>
<dbReference type="SUPFAM" id="SSF51338">
    <property type="entry name" value="Composite domain of metallo-dependent hydrolases"/>
    <property type="match status" value="1"/>
</dbReference>
<dbReference type="EC" id="3.5.4.1" evidence="4"/>
<name>A0A2W2B6I2_9HYPH</name>
<dbReference type="GO" id="GO:0035888">
    <property type="term" value="F:isoguanine deaminase activity"/>
    <property type="evidence" value="ECO:0007669"/>
    <property type="project" value="TreeGrafter"/>
</dbReference>
<dbReference type="PANTHER" id="PTHR32027:SF0">
    <property type="entry name" value="CYTOSINE DEAMINASE"/>
    <property type="match status" value="1"/>
</dbReference>
<dbReference type="InterPro" id="IPR032466">
    <property type="entry name" value="Metal_Hydrolase"/>
</dbReference>
<reference evidence="5" key="1">
    <citation type="submission" date="2018-06" db="EMBL/GenBank/DDBJ databases">
        <title>Aestuariibacter litoralis strain KCTC 52945T.</title>
        <authorList>
            <person name="Li X."/>
            <person name="Salam N."/>
            <person name="Li J.-L."/>
            <person name="Chen Y.-M."/>
            <person name="Yang Z.-W."/>
            <person name="Zhang L.-Y."/>
            <person name="Han M.-X."/>
            <person name="Xiao M."/>
            <person name="Li W.-J."/>
        </authorList>
    </citation>
    <scope>NUCLEOTIDE SEQUENCE [LARGE SCALE GENOMIC DNA]</scope>
    <source>
        <strain evidence="5">KCTC 52945</strain>
    </source>
</reference>
<dbReference type="InterPro" id="IPR011059">
    <property type="entry name" value="Metal-dep_hydrolase_composite"/>
</dbReference>
<keyword evidence="5" id="KW-1185">Reference proteome</keyword>
<evidence type="ECO:0000313" key="5">
    <source>
        <dbReference type="Proteomes" id="UP000248795"/>
    </source>
</evidence>
<sequence>MIDLLVKNAVLPDGRKVDIACVGGKIAEVSPSLDAAARETIDAKGYLVSPPFIDAHFHMDATLSLGMPRYNQSGTLLEGIRLWGELKPLLTHEAVIERAMRYCDLAVSQGLLAIRTHVDVCDDRLLCVEALLEVKKRIKPYIDLQLVAFPQDGFYRDPHAKKNLLRALDLGVDVVGGIPHGERTMADGARSMTELCEIAAERGLLVDIHCDESDDPWSRHVEALVYETQRLGLQGRVVGSHLTSMHSMDNYYASKLIGLMVEADLHATPNPLINITLQGRHDSYPKRRGMTRVPELRAAGINVSFGHDCVMDPWYPLGQGDMLEAASMGIHVGLMTSPEQMRWAFDAVTVNPARALHLEGYGLEKGCNADFVVLQAKNPVEALRLKANRLKVVKRGKVIAETPERVAALHLEGRPQTVNGADYAPSR</sequence>
<dbReference type="Pfam" id="PF07969">
    <property type="entry name" value="Amidohydro_3"/>
    <property type="match status" value="1"/>
</dbReference>
<accession>A0A2W2B6I2</accession>
<dbReference type="GO" id="GO:0006209">
    <property type="term" value="P:cytosine catabolic process"/>
    <property type="evidence" value="ECO:0007669"/>
    <property type="project" value="TreeGrafter"/>
</dbReference>
<evidence type="ECO:0000313" key="4">
    <source>
        <dbReference type="EMBL" id="PZF75728.1"/>
    </source>
</evidence>
<keyword evidence="2 4" id="KW-0378">Hydrolase</keyword>
<gene>
    <name evidence="4" type="ORF">DK847_15970</name>
</gene>
<dbReference type="AlphaFoldDB" id="A0A2W2B6I2"/>
<proteinExistence type="predicted"/>
<dbReference type="Gene3D" id="3.20.20.140">
    <property type="entry name" value="Metal-dependent hydrolases"/>
    <property type="match status" value="1"/>
</dbReference>
<comment type="caution">
    <text evidence="4">The sequence shown here is derived from an EMBL/GenBank/DDBJ whole genome shotgun (WGS) entry which is preliminary data.</text>
</comment>